<dbReference type="InterPro" id="IPR046732">
    <property type="entry name" value="DUF6624"/>
</dbReference>
<dbReference type="EMBL" id="BMED01000001">
    <property type="protein sequence ID" value="GGC65213.1"/>
    <property type="molecule type" value="Genomic_DNA"/>
</dbReference>
<comment type="caution">
    <text evidence="1">The sequence shown here is derived from an EMBL/GenBank/DDBJ whole genome shotgun (WGS) entry which is preliminary data.</text>
</comment>
<accession>A0A916U979</accession>
<name>A0A916U979_9BURK</name>
<proteinExistence type="predicted"/>
<dbReference type="Pfam" id="PF20329">
    <property type="entry name" value="DUF6624"/>
    <property type="match status" value="1"/>
</dbReference>
<dbReference type="AlphaFoldDB" id="A0A916U979"/>
<dbReference type="Proteomes" id="UP000637423">
    <property type="component" value="Unassembled WGS sequence"/>
</dbReference>
<dbReference type="RefSeq" id="WP_188564866.1">
    <property type="nucleotide sequence ID" value="NZ_BMED01000001.1"/>
</dbReference>
<evidence type="ECO:0000313" key="2">
    <source>
        <dbReference type="Proteomes" id="UP000637423"/>
    </source>
</evidence>
<sequence length="248" mass="28404">MKHRLQISPHSLQLTTLLHPTHSAFFSYAYLRTMHKSILLFCIVLSISKLAWSQAKVDCDAEQVWHQFESMLENDKAIRFRFNGLLDKNRFSPGSISENEMDAAKRELAAIDQANQLNLDDIVTRCGWPNEKAHGALAVIAAFAIVQHGNREYRLKYFQNLKISYESGDLKAHSFATLLDRMLRDLGLPQKYGTQMDYQKSGIAVFGEVEDPEHLNARREQMGLSPIHEFSEKYPVSPSLQHTTDRLQ</sequence>
<organism evidence="1 2">
    <name type="scientific">Undibacterium terreum</name>
    <dbReference type="NCBI Taxonomy" id="1224302"/>
    <lineage>
        <taxon>Bacteria</taxon>
        <taxon>Pseudomonadati</taxon>
        <taxon>Pseudomonadota</taxon>
        <taxon>Betaproteobacteria</taxon>
        <taxon>Burkholderiales</taxon>
        <taxon>Oxalobacteraceae</taxon>
        <taxon>Undibacterium</taxon>
    </lineage>
</organism>
<gene>
    <name evidence="1" type="ORF">GCM10011396_10270</name>
</gene>
<protein>
    <submittedName>
        <fullName evidence="1">Uncharacterized protein</fullName>
    </submittedName>
</protein>
<keyword evidence="2" id="KW-1185">Reference proteome</keyword>
<evidence type="ECO:0000313" key="1">
    <source>
        <dbReference type="EMBL" id="GGC65213.1"/>
    </source>
</evidence>
<reference evidence="1" key="2">
    <citation type="submission" date="2020-09" db="EMBL/GenBank/DDBJ databases">
        <authorList>
            <person name="Sun Q."/>
            <person name="Zhou Y."/>
        </authorList>
    </citation>
    <scope>NUCLEOTIDE SEQUENCE</scope>
    <source>
        <strain evidence="1">CGMCC 1.10998</strain>
    </source>
</reference>
<reference evidence="1" key="1">
    <citation type="journal article" date="2014" name="Int. J. Syst. Evol. Microbiol.">
        <title>Complete genome sequence of Corynebacterium casei LMG S-19264T (=DSM 44701T), isolated from a smear-ripened cheese.</title>
        <authorList>
            <consortium name="US DOE Joint Genome Institute (JGI-PGF)"/>
            <person name="Walter F."/>
            <person name="Albersmeier A."/>
            <person name="Kalinowski J."/>
            <person name="Ruckert C."/>
        </authorList>
    </citation>
    <scope>NUCLEOTIDE SEQUENCE</scope>
    <source>
        <strain evidence="1">CGMCC 1.10998</strain>
    </source>
</reference>